<dbReference type="Proteomes" id="UP000253729">
    <property type="component" value="Unassembled WGS sequence"/>
</dbReference>
<dbReference type="AlphaFoldDB" id="A0A3F3PNF9"/>
<dbReference type="GeneID" id="38136231"/>
<keyword evidence="3" id="KW-1185">Reference proteome</keyword>
<dbReference type="RefSeq" id="XP_026621497.1">
    <property type="nucleotide sequence ID" value="XM_026767875.1"/>
</dbReference>
<sequence length="59" mass="6254">MDKIKEVRLLSPSPPPVGGVASKLPGTAHAPPPHASFTSPTASLIHHDPSIIITRRRNV</sequence>
<evidence type="ECO:0000313" key="3">
    <source>
        <dbReference type="Proteomes" id="UP000253729"/>
    </source>
</evidence>
<organism evidence="2 3">
    <name type="scientific">Aspergillus welwitschiae</name>
    <dbReference type="NCBI Taxonomy" id="1341132"/>
    <lineage>
        <taxon>Eukaryota</taxon>
        <taxon>Fungi</taxon>
        <taxon>Dikarya</taxon>
        <taxon>Ascomycota</taxon>
        <taxon>Pezizomycotina</taxon>
        <taxon>Eurotiomycetes</taxon>
        <taxon>Eurotiomycetidae</taxon>
        <taxon>Eurotiales</taxon>
        <taxon>Aspergillaceae</taxon>
        <taxon>Aspergillus</taxon>
        <taxon>Aspergillus subgen. Circumdati</taxon>
    </lineage>
</organism>
<accession>A0A3F3PNF9</accession>
<proteinExistence type="predicted"/>
<gene>
    <name evidence="2" type="ORF">BDQ94DRAFT_152047</name>
</gene>
<reference evidence="2 3" key="1">
    <citation type="submission" date="2018-07" db="EMBL/GenBank/DDBJ databases">
        <title>The genomes of Aspergillus section Nigri reveals drivers in fungal speciation.</title>
        <authorList>
            <consortium name="DOE Joint Genome Institute"/>
            <person name="Vesth T.C."/>
            <person name="Nybo J."/>
            <person name="Theobald S."/>
            <person name="Brandl J."/>
            <person name="Frisvad J.C."/>
            <person name="Nielsen K.F."/>
            <person name="Lyhne E.K."/>
            <person name="Kogle M.E."/>
            <person name="Kuo A."/>
            <person name="Riley R."/>
            <person name="Clum A."/>
            <person name="Nolan M."/>
            <person name="Lipzen A."/>
            <person name="Salamov A."/>
            <person name="Henrissat B."/>
            <person name="Wiebenga A."/>
            <person name="De vries R.P."/>
            <person name="Grigoriev I.V."/>
            <person name="Mortensen U.H."/>
            <person name="Andersen M.R."/>
            <person name="Baker S.E."/>
        </authorList>
    </citation>
    <scope>NUCLEOTIDE SEQUENCE [LARGE SCALE GENOMIC DNA]</scope>
    <source>
        <strain evidence="2 3">CBS 139.54b</strain>
    </source>
</reference>
<evidence type="ECO:0000256" key="1">
    <source>
        <dbReference type="SAM" id="MobiDB-lite"/>
    </source>
</evidence>
<name>A0A3F3PNF9_9EURO</name>
<evidence type="ECO:0000313" key="2">
    <source>
        <dbReference type="EMBL" id="RDH28475.1"/>
    </source>
</evidence>
<dbReference type="EMBL" id="KZ852076">
    <property type="protein sequence ID" value="RDH28475.1"/>
    <property type="molecule type" value="Genomic_DNA"/>
</dbReference>
<protein>
    <submittedName>
        <fullName evidence="2">Uncharacterized protein</fullName>
    </submittedName>
</protein>
<feature type="region of interest" description="Disordered" evidence="1">
    <location>
        <begin position="1"/>
        <end position="42"/>
    </location>
</feature>